<evidence type="ECO:0000259" key="6">
    <source>
        <dbReference type="PROSITE" id="PS51044"/>
    </source>
</evidence>
<dbReference type="Pfam" id="PF02891">
    <property type="entry name" value="zf-MIZ"/>
    <property type="match status" value="1"/>
</dbReference>
<accession>A0ABR2X2W7</accession>
<evidence type="ECO:0000256" key="3">
    <source>
        <dbReference type="ARBA" id="ARBA00022833"/>
    </source>
</evidence>
<reference evidence="7 8" key="1">
    <citation type="submission" date="2023-04" db="EMBL/GenBank/DDBJ databases">
        <title>Genome of Basidiobolus ranarum AG-B5.</title>
        <authorList>
            <person name="Stajich J.E."/>
            <person name="Carter-House D."/>
            <person name="Gryganskyi A."/>
        </authorList>
    </citation>
    <scope>NUCLEOTIDE SEQUENCE [LARGE SCALE GENOMIC DNA]</scope>
    <source>
        <strain evidence="7 8">AG-B5</strain>
    </source>
</reference>
<proteinExistence type="predicted"/>
<feature type="compositionally biased region" description="Polar residues" evidence="5">
    <location>
        <begin position="1"/>
        <end position="12"/>
    </location>
</feature>
<dbReference type="PROSITE" id="PS51044">
    <property type="entry name" value="ZF_SP_RING"/>
    <property type="match status" value="1"/>
</dbReference>
<gene>
    <name evidence="7" type="primary">ZMIZ2</name>
    <name evidence="7" type="ORF">K7432_001512</name>
</gene>
<dbReference type="SUPFAM" id="SSF57850">
    <property type="entry name" value="RING/U-box"/>
    <property type="match status" value="1"/>
</dbReference>
<dbReference type="Pfam" id="PF18028">
    <property type="entry name" value="Zmiz1_N"/>
    <property type="match status" value="1"/>
</dbReference>
<dbReference type="EMBL" id="JASJQH010000034">
    <property type="protein sequence ID" value="KAK9768109.1"/>
    <property type="molecule type" value="Genomic_DNA"/>
</dbReference>
<dbReference type="PANTHER" id="PTHR10782:SF4">
    <property type="entry name" value="TONALLI, ISOFORM E"/>
    <property type="match status" value="1"/>
</dbReference>
<feature type="domain" description="SP-RING-type" evidence="6">
    <location>
        <begin position="614"/>
        <end position="697"/>
    </location>
</feature>
<dbReference type="CDD" id="cd16650">
    <property type="entry name" value="SP-RING_PIAS-like"/>
    <property type="match status" value="1"/>
</dbReference>
<feature type="region of interest" description="Disordered" evidence="5">
    <location>
        <begin position="125"/>
        <end position="149"/>
    </location>
</feature>
<keyword evidence="8" id="KW-1185">Reference proteome</keyword>
<feature type="compositionally biased region" description="Polar residues" evidence="5">
    <location>
        <begin position="58"/>
        <end position="74"/>
    </location>
</feature>
<evidence type="ECO:0000256" key="1">
    <source>
        <dbReference type="ARBA" id="ARBA00022723"/>
    </source>
</evidence>
<feature type="region of interest" description="Disordered" evidence="5">
    <location>
        <begin position="1"/>
        <end position="74"/>
    </location>
</feature>
<keyword evidence="1" id="KW-0479">Metal-binding</keyword>
<dbReference type="Gene3D" id="3.30.40.10">
    <property type="entry name" value="Zinc/RING finger domain, C3HC4 (zinc finger)"/>
    <property type="match status" value="1"/>
</dbReference>
<evidence type="ECO:0000256" key="5">
    <source>
        <dbReference type="SAM" id="MobiDB-lite"/>
    </source>
</evidence>
<evidence type="ECO:0000313" key="8">
    <source>
        <dbReference type="Proteomes" id="UP001479436"/>
    </source>
</evidence>
<keyword evidence="2 4" id="KW-0863">Zinc-finger</keyword>
<dbReference type="Proteomes" id="UP001479436">
    <property type="component" value="Unassembled WGS sequence"/>
</dbReference>
<feature type="compositionally biased region" description="Basic residues" evidence="5">
    <location>
        <begin position="40"/>
        <end position="50"/>
    </location>
</feature>
<organism evidence="7 8">
    <name type="scientific">Basidiobolus ranarum</name>
    <dbReference type="NCBI Taxonomy" id="34480"/>
    <lineage>
        <taxon>Eukaryota</taxon>
        <taxon>Fungi</taxon>
        <taxon>Fungi incertae sedis</taxon>
        <taxon>Zoopagomycota</taxon>
        <taxon>Entomophthoromycotina</taxon>
        <taxon>Basidiobolomycetes</taxon>
        <taxon>Basidiobolales</taxon>
        <taxon>Basidiobolaceae</taxon>
        <taxon>Basidiobolus</taxon>
    </lineage>
</organism>
<comment type="caution">
    <text evidence="7">The sequence shown here is derived from an EMBL/GenBank/DDBJ whole genome shotgun (WGS) entry which is preliminary data.</text>
</comment>
<dbReference type="InterPro" id="IPR040797">
    <property type="entry name" value="ZMIZ1_N"/>
</dbReference>
<keyword evidence="3" id="KW-0862">Zinc</keyword>
<dbReference type="InterPro" id="IPR004181">
    <property type="entry name" value="Znf_MIZ"/>
</dbReference>
<protein>
    <submittedName>
        <fullName evidence="7">Zinc finger MIZ domain-containing protein 2</fullName>
    </submittedName>
</protein>
<sequence length="728" mass="83733">MHFEASNKSSEGYWSPESECSEDEILGSIPFPPVLPQSRPRSRHATRHTHTTYLPGTRGQQYHGQPTSQHRVVQSRQDSYWQDNTSAMIRSHPYRSISPPLHFRTQQPSQRAPLLEFTASRNTRLPNEPEYLPIPPYTENSAANKATRRHPQTINSFENSRYSNAIPYTEPRIVELNPSQGEDDIASRVNMSELRNHYDNATILGINNRLKNLAQKLTRSRTYLHACMDLYTWCQTDSAYCFHTEKTLIHCLKIIVRKSRRLGYNVNYGWQVLRVIHQRLAYFQPRRREIVTRMYTTMCELSNNPIDLPAPLSLEGSRQAPGTINLTIPPMMLNSNLHQRHESPPTISLNLPHVNSNPSSYVLPAVFIGDTGEMLRRIGGAVDPIDEDDTVSVKLEDFTKDEVEIIASLEQEIPSIEIKEERYEPITCAEPTKDLPILHRFPIPFIMLASRLEESRISLNFDITDIEHQSLSRKQKSPQPFEPMGVFLTFFKKDINLSWPEMKVSLNGFQIPLEAELLKDHERSYIDISNYCSKENKLQFNVNMEYRDRVQNVQVGVKINIFKPIGYLESELRNKCIKAEQGKELVQYLASKYQATTTIPSDSTSNQEDVGGQDTNEVIVSQPSIWLSLRCPISHERIRTPVKGVRCGHVACFDLHTYLHLNAMKPRWECPICDRDLPLEELRCDVMVENILAEITEPAIMGLELTPHLNYVKGRRVDGCWLEFELIS</sequence>
<evidence type="ECO:0000256" key="2">
    <source>
        <dbReference type="ARBA" id="ARBA00022771"/>
    </source>
</evidence>
<name>A0ABR2X2W7_9FUNG</name>
<evidence type="ECO:0000313" key="7">
    <source>
        <dbReference type="EMBL" id="KAK9768109.1"/>
    </source>
</evidence>
<evidence type="ECO:0000256" key="4">
    <source>
        <dbReference type="PROSITE-ProRule" id="PRU00452"/>
    </source>
</evidence>
<dbReference type="PANTHER" id="PTHR10782">
    <property type="entry name" value="ZINC FINGER MIZ DOMAIN-CONTAINING PROTEIN"/>
    <property type="match status" value="1"/>
</dbReference>
<dbReference type="InterPro" id="IPR013083">
    <property type="entry name" value="Znf_RING/FYVE/PHD"/>
</dbReference>